<keyword evidence="2 9" id="KW-0808">Transferase</keyword>
<sequence length="130" mass="14281">ALVYLAADNTAVRAELVRRQRQIAAESGTLVTEGRDQGTLVFPDADFKFYLDADIKERARRRLDELARKGLDVDAQSVLADMDARDQRDKNRGVGALKLANDAIVLDTTAMTLPEVVEAMVKIIGNKSHG</sequence>
<dbReference type="EC" id="2.7.4.25" evidence="1"/>
<comment type="catalytic activity">
    <reaction evidence="6">
        <text>dCMP + ATP = dCDP + ADP</text>
        <dbReference type="Rhea" id="RHEA:25094"/>
        <dbReference type="ChEBI" id="CHEBI:30616"/>
        <dbReference type="ChEBI" id="CHEBI:57566"/>
        <dbReference type="ChEBI" id="CHEBI:58593"/>
        <dbReference type="ChEBI" id="CHEBI:456216"/>
        <dbReference type="EC" id="2.7.4.25"/>
    </reaction>
</comment>
<keyword evidence="4 9" id="KW-0418">Kinase</keyword>
<evidence type="ECO:0000256" key="1">
    <source>
        <dbReference type="ARBA" id="ARBA00012906"/>
    </source>
</evidence>
<reference evidence="9" key="2">
    <citation type="journal article" date="2014" name="ISME J.">
        <title>Microbial stratification in low pH oxic and suboxic macroscopic growths along an acid mine drainage.</title>
        <authorList>
            <person name="Mendez-Garcia C."/>
            <person name="Mesa V."/>
            <person name="Sprenger R.R."/>
            <person name="Richter M."/>
            <person name="Diez M.S."/>
            <person name="Solano J."/>
            <person name="Bargiela R."/>
            <person name="Golyshina O.V."/>
            <person name="Manteca A."/>
            <person name="Ramos J.L."/>
            <person name="Gallego J.R."/>
            <person name="Llorente I."/>
            <person name="Martins Dos Santos V.A."/>
            <person name="Jensen O.N."/>
            <person name="Pelaez A.I."/>
            <person name="Sanchez J."/>
            <person name="Ferrer M."/>
        </authorList>
    </citation>
    <scope>NUCLEOTIDE SEQUENCE</scope>
</reference>
<evidence type="ECO:0000259" key="8">
    <source>
        <dbReference type="Pfam" id="PF02224"/>
    </source>
</evidence>
<evidence type="ECO:0000256" key="6">
    <source>
        <dbReference type="ARBA" id="ARBA00047615"/>
    </source>
</evidence>
<dbReference type="GO" id="GO:0005524">
    <property type="term" value="F:ATP binding"/>
    <property type="evidence" value="ECO:0007669"/>
    <property type="project" value="UniProtKB-KW"/>
</dbReference>
<evidence type="ECO:0000313" key="9">
    <source>
        <dbReference type="EMBL" id="EQD31990.1"/>
    </source>
</evidence>
<proteinExistence type="predicted"/>
<dbReference type="Pfam" id="PF02224">
    <property type="entry name" value="Cytidylate_kin"/>
    <property type="match status" value="1"/>
</dbReference>
<dbReference type="CDD" id="cd02020">
    <property type="entry name" value="CMPK"/>
    <property type="match status" value="1"/>
</dbReference>
<comment type="catalytic activity">
    <reaction evidence="7">
        <text>CMP + ATP = CDP + ADP</text>
        <dbReference type="Rhea" id="RHEA:11600"/>
        <dbReference type="ChEBI" id="CHEBI:30616"/>
        <dbReference type="ChEBI" id="CHEBI:58069"/>
        <dbReference type="ChEBI" id="CHEBI:60377"/>
        <dbReference type="ChEBI" id="CHEBI:456216"/>
        <dbReference type="EC" id="2.7.4.25"/>
    </reaction>
</comment>
<evidence type="ECO:0000256" key="2">
    <source>
        <dbReference type="ARBA" id="ARBA00022679"/>
    </source>
</evidence>
<name>T0ZQA9_9ZZZZ</name>
<evidence type="ECO:0000256" key="5">
    <source>
        <dbReference type="ARBA" id="ARBA00022840"/>
    </source>
</evidence>
<dbReference type="EMBL" id="AUZX01014515">
    <property type="protein sequence ID" value="EQD31990.1"/>
    <property type="molecule type" value="Genomic_DNA"/>
</dbReference>
<dbReference type="GO" id="GO:0036431">
    <property type="term" value="F:dCMP kinase activity"/>
    <property type="evidence" value="ECO:0007669"/>
    <property type="project" value="InterPro"/>
</dbReference>
<dbReference type="Gene3D" id="3.40.50.300">
    <property type="entry name" value="P-loop containing nucleotide triphosphate hydrolases"/>
    <property type="match status" value="1"/>
</dbReference>
<protein>
    <recommendedName>
        <fullName evidence="1">(d)CMP kinase</fullName>
        <ecNumber evidence="1">2.7.4.25</ecNumber>
    </recommendedName>
</protein>
<evidence type="ECO:0000256" key="7">
    <source>
        <dbReference type="ARBA" id="ARBA00048478"/>
    </source>
</evidence>
<gene>
    <name evidence="9" type="ORF">B1A_19654</name>
</gene>
<dbReference type="InterPro" id="IPR011994">
    <property type="entry name" value="Cytidylate_kinase_dom"/>
</dbReference>
<accession>T0ZQA9</accession>
<evidence type="ECO:0000256" key="3">
    <source>
        <dbReference type="ARBA" id="ARBA00022741"/>
    </source>
</evidence>
<dbReference type="InterPro" id="IPR027417">
    <property type="entry name" value="P-loop_NTPase"/>
</dbReference>
<keyword evidence="5" id="KW-0067">ATP-binding</keyword>
<comment type="caution">
    <text evidence="9">The sequence shown here is derived from an EMBL/GenBank/DDBJ whole genome shotgun (WGS) entry which is preliminary data.</text>
</comment>
<reference evidence="9" key="1">
    <citation type="submission" date="2013-08" db="EMBL/GenBank/DDBJ databases">
        <authorList>
            <person name="Mendez C."/>
            <person name="Richter M."/>
            <person name="Ferrer M."/>
            <person name="Sanchez J."/>
        </authorList>
    </citation>
    <scope>NUCLEOTIDE SEQUENCE</scope>
</reference>
<dbReference type="GO" id="GO:0036430">
    <property type="term" value="F:CMP kinase activity"/>
    <property type="evidence" value="ECO:0007669"/>
    <property type="project" value="RHEA"/>
</dbReference>
<organism evidence="9">
    <name type="scientific">mine drainage metagenome</name>
    <dbReference type="NCBI Taxonomy" id="410659"/>
    <lineage>
        <taxon>unclassified sequences</taxon>
        <taxon>metagenomes</taxon>
        <taxon>ecological metagenomes</taxon>
    </lineage>
</organism>
<evidence type="ECO:0000256" key="4">
    <source>
        <dbReference type="ARBA" id="ARBA00022777"/>
    </source>
</evidence>
<keyword evidence="3" id="KW-0547">Nucleotide-binding</keyword>
<dbReference type="AlphaFoldDB" id="T0ZQA9"/>
<dbReference type="SUPFAM" id="SSF52540">
    <property type="entry name" value="P-loop containing nucleoside triphosphate hydrolases"/>
    <property type="match status" value="1"/>
</dbReference>
<feature type="domain" description="Cytidylate kinase" evidence="8">
    <location>
        <begin position="5"/>
        <end position="124"/>
    </location>
</feature>
<feature type="non-terminal residue" evidence="9">
    <location>
        <position position="1"/>
    </location>
</feature>